<dbReference type="AlphaFoldDB" id="A0A0A8ZIF6"/>
<organism evidence="1">
    <name type="scientific">Arundo donax</name>
    <name type="common">Giant reed</name>
    <name type="synonym">Donax arundinaceus</name>
    <dbReference type="NCBI Taxonomy" id="35708"/>
    <lineage>
        <taxon>Eukaryota</taxon>
        <taxon>Viridiplantae</taxon>
        <taxon>Streptophyta</taxon>
        <taxon>Embryophyta</taxon>
        <taxon>Tracheophyta</taxon>
        <taxon>Spermatophyta</taxon>
        <taxon>Magnoliopsida</taxon>
        <taxon>Liliopsida</taxon>
        <taxon>Poales</taxon>
        <taxon>Poaceae</taxon>
        <taxon>PACMAD clade</taxon>
        <taxon>Arundinoideae</taxon>
        <taxon>Arundineae</taxon>
        <taxon>Arundo</taxon>
    </lineage>
</organism>
<reference evidence="1" key="1">
    <citation type="submission" date="2014-09" db="EMBL/GenBank/DDBJ databases">
        <authorList>
            <person name="Magalhaes I.L.F."/>
            <person name="Oliveira U."/>
            <person name="Santos F.R."/>
            <person name="Vidigal T.H.D.A."/>
            <person name="Brescovit A.D."/>
            <person name="Santos A.J."/>
        </authorList>
    </citation>
    <scope>NUCLEOTIDE SEQUENCE</scope>
    <source>
        <tissue evidence="1">Shoot tissue taken approximately 20 cm above the soil surface</tissue>
    </source>
</reference>
<name>A0A0A8ZIF6_ARUDO</name>
<dbReference type="EMBL" id="GBRH01263278">
    <property type="protein sequence ID" value="JAD34617.1"/>
    <property type="molecule type" value="Transcribed_RNA"/>
</dbReference>
<sequence length="38" mass="4310">MEGRREQTSKAKGTHSDQEYAPVLIRCVKAFSQCPLFP</sequence>
<reference evidence="1" key="2">
    <citation type="journal article" date="2015" name="Data Brief">
        <title>Shoot transcriptome of the giant reed, Arundo donax.</title>
        <authorList>
            <person name="Barrero R.A."/>
            <person name="Guerrero F.D."/>
            <person name="Moolhuijzen P."/>
            <person name="Goolsby J.A."/>
            <person name="Tidwell J."/>
            <person name="Bellgard S.E."/>
            <person name="Bellgard M.I."/>
        </authorList>
    </citation>
    <scope>NUCLEOTIDE SEQUENCE</scope>
    <source>
        <tissue evidence="1">Shoot tissue taken approximately 20 cm above the soil surface</tissue>
    </source>
</reference>
<proteinExistence type="predicted"/>
<evidence type="ECO:0000313" key="1">
    <source>
        <dbReference type="EMBL" id="JAD34617.1"/>
    </source>
</evidence>
<accession>A0A0A8ZIF6</accession>
<protein>
    <submittedName>
        <fullName evidence="1">Uncharacterized protein</fullName>
    </submittedName>
</protein>